<reference evidence="1" key="1">
    <citation type="submission" date="2015-11" db="EMBL/GenBank/DDBJ databases">
        <title>De novo transcriptome assembly of four potential Pierce s Disease insect vectors from Arizona vineyards.</title>
        <authorList>
            <person name="Tassone E.E."/>
        </authorList>
    </citation>
    <scope>NUCLEOTIDE SEQUENCE</scope>
</reference>
<sequence length="178" mass="20582">FRPYIEKRAPQTSRRKHVTWFSQLHQKLKEDVLNLHVNYLWSCRYGLFRDETKRLYTEAKNIYKREIKKAKLEANASYINASSNKCKAAWKVVNAARGTSSPSAQHDISPDEFNNYFIDAVAAIQDEIESSVDASLDLLSNHPLPDVIYKWKLVSSENVLSLINSIKKEQCKDIYDIS</sequence>
<protein>
    <submittedName>
        <fullName evidence="1">Uncharacterized protein</fullName>
    </submittedName>
</protein>
<proteinExistence type="predicted"/>
<dbReference type="EMBL" id="GECU01033269">
    <property type="protein sequence ID" value="JAS74437.1"/>
    <property type="molecule type" value="Transcribed_RNA"/>
</dbReference>
<organism evidence="1">
    <name type="scientific">Homalodisca liturata</name>
    <dbReference type="NCBI Taxonomy" id="320908"/>
    <lineage>
        <taxon>Eukaryota</taxon>
        <taxon>Metazoa</taxon>
        <taxon>Ecdysozoa</taxon>
        <taxon>Arthropoda</taxon>
        <taxon>Hexapoda</taxon>
        <taxon>Insecta</taxon>
        <taxon>Pterygota</taxon>
        <taxon>Neoptera</taxon>
        <taxon>Paraneoptera</taxon>
        <taxon>Hemiptera</taxon>
        <taxon>Auchenorrhyncha</taxon>
        <taxon>Membracoidea</taxon>
        <taxon>Cicadellidae</taxon>
        <taxon>Cicadellinae</taxon>
        <taxon>Proconiini</taxon>
        <taxon>Homalodisca</taxon>
    </lineage>
</organism>
<dbReference type="AlphaFoldDB" id="A0A1B6HIB5"/>
<feature type="non-terminal residue" evidence="1">
    <location>
        <position position="1"/>
    </location>
</feature>
<name>A0A1B6HIB5_9HEMI</name>
<feature type="non-terminal residue" evidence="1">
    <location>
        <position position="178"/>
    </location>
</feature>
<evidence type="ECO:0000313" key="1">
    <source>
        <dbReference type="EMBL" id="JAS74437.1"/>
    </source>
</evidence>
<accession>A0A1B6HIB5</accession>
<gene>
    <name evidence="1" type="ORF">g.221</name>
</gene>